<dbReference type="InterPro" id="IPR013328">
    <property type="entry name" value="6PGD_dom2"/>
</dbReference>
<dbReference type="Proteomes" id="UP001501231">
    <property type="component" value="Unassembled WGS sequence"/>
</dbReference>
<dbReference type="PIRSF" id="PIRSF000103">
    <property type="entry name" value="HIBADH"/>
    <property type="match status" value="1"/>
</dbReference>
<name>A0ABP5XCS4_9ACTN</name>
<dbReference type="InterPro" id="IPR051265">
    <property type="entry name" value="HIBADH-related_NP60_sf"/>
</dbReference>
<reference evidence="7" key="1">
    <citation type="journal article" date="2019" name="Int. J. Syst. Evol. Microbiol.">
        <title>The Global Catalogue of Microorganisms (GCM) 10K type strain sequencing project: providing services to taxonomists for standard genome sequencing and annotation.</title>
        <authorList>
            <consortium name="The Broad Institute Genomics Platform"/>
            <consortium name="The Broad Institute Genome Sequencing Center for Infectious Disease"/>
            <person name="Wu L."/>
            <person name="Ma J."/>
        </authorList>
    </citation>
    <scope>NUCLEOTIDE SEQUENCE [LARGE SCALE GENOMIC DNA]</scope>
    <source>
        <strain evidence="7">JCM 3325</strain>
    </source>
</reference>
<dbReference type="Pfam" id="PF21761">
    <property type="entry name" value="RedAm-like_C"/>
    <property type="match status" value="1"/>
</dbReference>
<evidence type="ECO:0000259" key="5">
    <source>
        <dbReference type="Pfam" id="PF21761"/>
    </source>
</evidence>
<dbReference type="InterPro" id="IPR015815">
    <property type="entry name" value="HIBADH-related"/>
</dbReference>
<evidence type="ECO:0000256" key="1">
    <source>
        <dbReference type="ARBA" id="ARBA00009080"/>
    </source>
</evidence>
<accession>A0ABP5XCS4</accession>
<comment type="caution">
    <text evidence="6">The sequence shown here is derived from an EMBL/GenBank/DDBJ whole genome shotgun (WGS) entry which is preliminary data.</text>
</comment>
<proteinExistence type="inferred from homology"/>
<keyword evidence="2" id="KW-0560">Oxidoreductase</keyword>
<comment type="similarity">
    <text evidence="1">Belongs to the HIBADH-related family.</text>
</comment>
<dbReference type="InterPro" id="IPR036291">
    <property type="entry name" value="NAD(P)-bd_dom_sf"/>
</dbReference>
<evidence type="ECO:0000259" key="4">
    <source>
        <dbReference type="Pfam" id="PF03446"/>
    </source>
</evidence>
<dbReference type="InterPro" id="IPR048666">
    <property type="entry name" value="RedAm-like_C"/>
</dbReference>
<evidence type="ECO:0000313" key="7">
    <source>
        <dbReference type="Proteomes" id="UP001501231"/>
    </source>
</evidence>
<dbReference type="Pfam" id="PF03446">
    <property type="entry name" value="NAD_binding_2"/>
    <property type="match status" value="1"/>
</dbReference>
<keyword evidence="3" id="KW-0732">Signal</keyword>
<dbReference type="InterPro" id="IPR006115">
    <property type="entry name" value="6PGDH_NADP-bd"/>
</dbReference>
<dbReference type="EMBL" id="BAAARW010000039">
    <property type="protein sequence ID" value="GAA2452467.1"/>
    <property type="molecule type" value="Genomic_DNA"/>
</dbReference>
<dbReference type="Gene3D" id="1.10.1040.10">
    <property type="entry name" value="N-(1-d-carboxylethyl)-l-norvaline Dehydrogenase, domain 2"/>
    <property type="match status" value="1"/>
</dbReference>
<evidence type="ECO:0000256" key="2">
    <source>
        <dbReference type="ARBA" id="ARBA00023002"/>
    </source>
</evidence>
<keyword evidence="7" id="KW-1185">Reference proteome</keyword>
<feature type="signal peptide" evidence="3">
    <location>
        <begin position="1"/>
        <end position="23"/>
    </location>
</feature>
<evidence type="ECO:0000313" key="6">
    <source>
        <dbReference type="EMBL" id="GAA2452467.1"/>
    </source>
</evidence>
<feature type="chain" id="PRO_5045672415" evidence="3">
    <location>
        <begin position="24"/>
        <end position="293"/>
    </location>
</feature>
<organism evidence="6 7">
    <name type="scientific">Actinomadura vinacea</name>
    <dbReference type="NCBI Taxonomy" id="115336"/>
    <lineage>
        <taxon>Bacteria</taxon>
        <taxon>Bacillati</taxon>
        <taxon>Actinomycetota</taxon>
        <taxon>Actinomycetes</taxon>
        <taxon>Streptosporangiales</taxon>
        <taxon>Thermomonosporaceae</taxon>
        <taxon>Actinomadura</taxon>
    </lineage>
</organism>
<feature type="domain" description="6-phosphogluconate dehydrogenase NADP-binding" evidence="4">
    <location>
        <begin position="10"/>
        <end position="158"/>
    </location>
</feature>
<evidence type="ECO:0000256" key="3">
    <source>
        <dbReference type="SAM" id="SignalP"/>
    </source>
</evidence>
<feature type="domain" description="NADPH-dependent reductive aminase-like C-terminal" evidence="5">
    <location>
        <begin position="166"/>
        <end position="292"/>
    </location>
</feature>
<protein>
    <submittedName>
        <fullName evidence="6">NAD(P)-dependent oxidoreductase</fullName>
    </submittedName>
</protein>
<dbReference type="PANTHER" id="PTHR43580:SF2">
    <property type="entry name" value="CYTOKINE-LIKE NUCLEAR FACTOR N-PAC"/>
    <property type="match status" value="1"/>
</dbReference>
<gene>
    <name evidence="6" type="ORF">GCM10010191_83470</name>
</gene>
<dbReference type="SUPFAM" id="SSF51735">
    <property type="entry name" value="NAD(P)-binding Rossmann-fold domains"/>
    <property type="match status" value="1"/>
</dbReference>
<dbReference type="PANTHER" id="PTHR43580">
    <property type="entry name" value="OXIDOREDUCTASE GLYR1-RELATED"/>
    <property type="match status" value="1"/>
</dbReference>
<dbReference type="RefSeq" id="WP_344596909.1">
    <property type="nucleotide sequence ID" value="NZ_BAAARW010000039.1"/>
</dbReference>
<sequence>MTTNARRTAVTLLGLGEMGAAIAAAFMDGGHPVTVWNRTPEKADALVAKGVRRAGTVRDAVAAGSLVVVSVKGNDTARELLESAGDALDGRDVLNLTDGTSAEARAVAEWAKERGTGYLHGQIMTIAPGIGHPEAVVFYGGDRAVHDRYRPELALLGGRGSLVGDDAGVPALYGMAVHGTMWGTLNGFLHAAALLESAGIETRRFLDQAGPSMSALVSFLPSIADEVDRGEHAVEYGALQHHLPSLEDLVRESRARGIDAEFPRYTLELVAGAVAEGHAEDSYSRLIEHFRKG</sequence>
<dbReference type="Gene3D" id="3.40.50.720">
    <property type="entry name" value="NAD(P)-binding Rossmann-like Domain"/>
    <property type="match status" value="1"/>
</dbReference>